<organism evidence="2 3">
    <name type="scientific">Pinctada imbricata</name>
    <name type="common">Atlantic pearl-oyster</name>
    <name type="synonym">Pinctada martensii</name>
    <dbReference type="NCBI Taxonomy" id="66713"/>
    <lineage>
        <taxon>Eukaryota</taxon>
        <taxon>Metazoa</taxon>
        <taxon>Spiralia</taxon>
        <taxon>Lophotrochozoa</taxon>
        <taxon>Mollusca</taxon>
        <taxon>Bivalvia</taxon>
        <taxon>Autobranchia</taxon>
        <taxon>Pteriomorphia</taxon>
        <taxon>Pterioida</taxon>
        <taxon>Pterioidea</taxon>
        <taxon>Pteriidae</taxon>
        <taxon>Pinctada</taxon>
    </lineage>
</organism>
<comment type="caution">
    <text evidence="2">The sequence shown here is derived from an EMBL/GenBank/DDBJ whole genome shotgun (WGS) entry which is preliminary data.</text>
</comment>
<dbReference type="Proteomes" id="UP001186944">
    <property type="component" value="Unassembled WGS sequence"/>
</dbReference>
<protein>
    <submittedName>
        <fullName evidence="2">Uncharacterized protein</fullName>
    </submittedName>
</protein>
<evidence type="ECO:0000313" key="2">
    <source>
        <dbReference type="EMBL" id="KAK3106572.1"/>
    </source>
</evidence>
<name>A0AA88YV66_PINIB</name>
<feature type="compositionally biased region" description="Polar residues" evidence="1">
    <location>
        <begin position="39"/>
        <end position="50"/>
    </location>
</feature>
<reference evidence="2" key="1">
    <citation type="submission" date="2019-08" db="EMBL/GenBank/DDBJ databases">
        <title>The improved chromosome-level genome for the pearl oyster Pinctada fucata martensii using PacBio sequencing and Hi-C.</title>
        <authorList>
            <person name="Zheng Z."/>
        </authorList>
    </citation>
    <scope>NUCLEOTIDE SEQUENCE</scope>
    <source>
        <strain evidence="2">ZZ-2019</strain>
        <tissue evidence="2">Adductor muscle</tissue>
    </source>
</reference>
<proteinExistence type="predicted"/>
<dbReference type="AlphaFoldDB" id="A0AA88YV66"/>
<evidence type="ECO:0000313" key="3">
    <source>
        <dbReference type="Proteomes" id="UP001186944"/>
    </source>
</evidence>
<sequence length="99" mass="11264">MQSKEKSRWGTPQSNILDFQLIPKQKYLTAQIIQGQITSGPSKNELNVNGRQRRNGPFNSERKEICRKFNSNNCDSPHCKLTPCCSVCFATNHTAIEHN</sequence>
<evidence type="ECO:0000256" key="1">
    <source>
        <dbReference type="SAM" id="MobiDB-lite"/>
    </source>
</evidence>
<gene>
    <name evidence="2" type="ORF">FSP39_022762</name>
</gene>
<dbReference type="EMBL" id="VSWD01000003">
    <property type="protein sequence ID" value="KAK3106572.1"/>
    <property type="molecule type" value="Genomic_DNA"/>
</dbReference>
<accession>A0AA88YV66</accession>
<keyword evidence="3" id="KW-1185">Reference proteome</keyword>
<feature type="region of interest" description="Disordered" evidence="1">
    <location>
        <begin position="39"/>
        <end position="60"/>
    </location>
</feature>